<dbReference type="Pfam" id="PF13087">
    <property type="entry name" value="AAA_12"/>
    <property type="match status" value="1"/>
</dbReference>
<dbReference type="CDD" id="cd18808">
    <property type="entry name" value="SF1_C_Upf1"/>
    <property type="match status" value="1"/>
</dbReference>
<keyword evidence="5" id="KW-0067">ATP-binding</keyword>
<protein>
    <recommendedName>
        <fullName evidence="11">AAA domain-containing protein</fullName>
    </recommendedName>
</protein>
<evidence type="ECO:0000313" key="9">
    <source>
        <dbReference type="EMBL" id="QJB33878.1"/>
    </source>
</evidence>
<keyword evidence="3" id="KW-0378">Hydrolase</keyword>
<dbReference type="Gene3D" id="3.40.50.300">
    <property type="entry name" value="P-loop containing nucleotide triphosphate hydrolases"/>
    <property type="match status" value="3"/>
</dbReference>
<dbReference type="GO" id="GO:0004386">
    <property type="term" value="F:helicase activity"/>
    <property type="evidence" value="ECO:0007669"/>
    <property type="project" value="UniProtKB-KW"/>
</dbReference>
<dbReference type="InterPro" id="IPR041679">
    <property type="entry name" value="DNA2/NAM7-like_C"/>
</dbReference>
<dbReference type="Proteomes" id="UP000502421">
    <property type="component" value="Chromosome"/>
</dbReference>
<feature type="domain" description="DNA2/NAM7 helicase helicase" evidence="7">
    <location>
        <begin position="272"/>
        <end position="344"/>
    </location>
</feature>
<sequence>MANNEHIQLLAYWRSSLADASRVEIPVEKSPHQYKAVVDFVKGSVSAEQAAVLIDKAEEQLNDIKGRKSKDDPEWEYLDETNILIAPFRVSPDPEYTRYSGEPDVSYPFWIRAAVNREGSLKTHDDTFPYIPRPHLEPQVNEAVNFVFSDVDTVDAAFAMPFMNDGKWNSYRKYLEEVFRKITGVSIWQYSAERHTVEFSYTMVAYEPLTSAADGIIKLYDYLIREKEVPAVLERLADKADAGQRPLLAADNFEQASVRHLGQMAYAYPLSVSQRKSLYHLQTLDNGEILAVNGPPGTGKTTLLQSVVANEVVQSALKGEAPAVILACSTNNQAVTNIIDSFSGITQKPGLLYERWLPGIKGFGLYLPAQGKKVAQSIPHLKRIAGRLAGAHIDKENVSYLATAELQYVDNFERCMAQKGLSVQEITLLLRSKLKEKEKQLEEGIQLWQQYKRISALIEKLAPEADISLFQYNTLNEAQLAQIESAVRALEQQIVDYLDKESVWIKLFGFLRFVKEKRAFRLSYLFRGCPLNYDAVDFYNIGSFHHFFNERLKLIQQIRKYAQAWNQWKKACHIQANPPADDEGFKAAERNRQSFFYDELEMGLKYDLFYLAIHYWEGRWILATQEVIAEDRIHRNGTADAAKRWQRFAMLSPCFVSTFFMAPKFFTYSKLIKGSGSKSVWDTPPLTAFIDLLIVDEAGQVSPEVGAATFALARKAVVVGDTLQIEPVWNVPAKVDHANLFRSRVISDINDQYAIGELLTKGFLSSSGSIMKLAQKATPYQMYQDMERGMMLTEHRRCFDEIITYCNKLAYHGLLEPKKGPAKDVLFAPMQFHAVSGISEARGTSKANQEEAVAIASWVLTHQQQIISYYQEIENAAANREKRVAKTLRLADVIGIITPFTGQKYELSKTLRKSGVDLSGLTIGTVHALQGAERPVILFSATYGSNDIKKGYFFDRGVNMLNVAVSRAKDAFVLFGNKEILTKSDTTPSGQLYLYIKWLTEKPMTIGQEASSFPPHP</sequence>
<dbReference type="PANTHER" id="PTHR43788">
    <property type="entry name" value="DNA2/NAM7 HELICASE FAMILY MEMBER"/>
    <property type="match status" value="1"/>
</dbReference>
<dbReference type="Pfam" id="PF13086">
    <property type="entry name" value="AAA_11"/>
    <property type="match status" value="1"/>
</dbReference>
<dbReference type="PANTHER" id="PTHR43788:SF8">
    <property type="entry name" value="DNA-BINDING PROTEIN SMUBP-2"/>
    <property type="match status" value="1"/>
</dbReference>
<proteinExistence type="inferred from homology"/>
<evidence type="ECO:0000259" key="8">
    <source>
        <dbReference type="Pfam" id="PF13087"/>
    </source>
</evidence>
<dbReference type="EMBL" id="CP051205">
    <property type="protein sequence ID" value="QJB33878.1"/>
    <property type="molecule type" value="Genomic_DNA"/>
</dbReference>
<dbReference type="AlphaFoldDB" id="A0AAE6ZKL8"/>
<evidence type="ECO:0000259" key="7">
    <source>
        <dbReference type="Pfam" id="PF13086"/>
    </source>
</evidence>
<keyword evidence="4" id="KW-0347">Helicase</keyword>
<keyword evidence="6" id="KW-0175">Coiled coil</keyword>
<dbReference type="GO" id="GO:0016787">
    <property type="term" value="F:hydrolase activity"/>
    <property type="evidence" value="ECO:0007669"/>
    <property type="project" value="UniProtKB-KW"/>
</dbReference>
<dbReference type="InterPro" id="IPR027417">
    <property type="entry name" value="P-loop_NTPase"/>
</dbReference>
<evidence type="ECO:0000256" key="1">
    <source>
        <dbReference type="ARBA" id="ARBA00007913"/>
    </source>
</evidence>
<evidence type="ECO:0000256" key="3">
    <source>
        <dbReference type="ARBA" id="ARBA00022801"/>
    </source>
</evidence>
<keyword evidence="2" id="KW-0547">Nucleotide-binding</keyword>
<accession>A0AAE6ZKL8</accession>
<organism evidence="9 10">
    <name type="scientific">Chitinophaga oryzae</name>
    <dbReference type="NCBI Taxonomy" id="2725414"/>
    <lineage>
        <taxon>Bacteria</taxon>
        <taxon>Pseudomonadati</taxon>
        <taxon>Bacteroidota</taxon>
        <taxon>Chitinophagia</taxon>
        <taxon>Chitinophagales</taxon>
        <taxon>Chitinophagaceae</taxon>
        <taxon>Chitinophaga</taxon>
    </lineage>
</organism>
<reference evidence="10" key="1">
    <citation type="submission" date="2020-04" db="EMBL/GenBank/DDBJ databases">
        <authorList>
            <person name="Kittiwongwattana C."/>
        </authorList>
    </citation>
    <scope>NUCLEOTIDE SEQUENCE [LARGE SCALE GENOMIC DNA]</scope>
    <source>
        <strain evidence="10">1310</strain>
    </source>
</reference>
<dbReference type="InterPro" id="IPR041677">
    <property type="entry name" value="DNA2/NAM7_AAA_11"/>
</dbReference>
<dbReference type="SUPFAM" id="SSF52540">
    <property type="entry name" value="P-loop containing nucleoside triphosphate hydrolases"/>
    <property type="match status" value="2"/>
</dbReference>
<evidence type="ECO:0000256" key="6">
    <source>
        <dbReference type="SAM" id="Coils"/>
    </source>
</evidence>
<evidence type="ECO:0000256" key="4">
    <source>
        <dbReference type="ARBA" id="ARBA00022806"/>
    </source>
</evidence>
<evidence type="ECO:0000313" key="10">
    <source>
        <dbReference type="Proteomes" id="UP000502421"/>
    </source>
</evidence>
<evidence type="ECO:0008006" key="11">
    <source>
        <dbReference type="Google" id="ProtNLM"/>
    </source>
</evidence>
<feature type="domain" description="DNA2/NAM7 helicase-like C-terminal" evidence="8">
    <location>
        <begin position="787"/>
        <end position="978"/>
    </location>
</feature>
<dbReference type="RefSeq" id="WP_168807420.1">
    <property type="nucleotide sequence ID" value="NZ_CP051205.1"/>
</dbReference>
<dbReference type="InterPro" id="IPR050534">
    <property type="entry name" value="Coronavir_polyprotein_1ab"/>
</dbReference>
<evidence type="ECO:0000256" key="5">
    <source>
        <dbReference type="ARBA" id="ARBA00022840"/>
    </source>
</evidence>
<dbReference type="GO" id="GO:0005524">
    <property type="term" value="F:ATP binding"/>
    <property type="evidence" value="ECO:0007669"/>
    <property type="project" value="UniProtKB-KW"/>
</dbReference>
<feature type="coiled-coil region" evidence="6">
    <location>
        <begin position="473"/>
        <end position="500"/>
    </location>
</feature>
<evidence type="ECO:0000256" key="2">
    <source>
        <dbReference type="ARBA" id="ARBA00022741"/>
    </source>
</evidence>
<dbReference type="InterPro" id="IPR047187">
    <property type="entry name" value="SF1_C_Upf1"/>
</dbReference>
<name>A0AAE6ZKL8_9BACT</name>
<gene>
    <name evidence="9" type="ORF">HF329_22305</name>
</gene>
<dbReference type="KEGG" id="coy:HF329_22305"/>
<comment type="similarity">
    <text evidence="1">Belongs to the DNA2/NAM7 helicase family.</text>
</comment>